<dbReference type="RefSeq" id="WP_103952113.1">
    <property type="nucleotide sequence ID" value="NZ_FNUL01000002.1"/>
</dbReference>
<keyword evidence="2" id="KW-0378">Hydrolase</keyword>
<dbReference type="InterPro" id="IPR034074">
    <property type="entry name" value="Y4bN_pept_dom"/>
</dbReference>
<dbReference type="GO" id="GO:0006508">
    <property type="term" value="P:proteolysis"/>
    <property type="evidence" value="ECO:0007669"/>
    <property type="project" value="UniProtKB-KW"/>
</dbReference>
<sequence>MEGKNLPIIVVMQKDSDIERNIPRGGVKFFGDVTPEVQTKVCQDLENVQNYYKDVFEENDKVPAVGKVVVKEEAIAKSHKPRDLFRYCPIIGTEDLNEIYVKVTKKGIENTIELTKMPTSEKVKANLTVVKEILPIKTDDVISKNLLINKDEDDFSKIKKKIKIKLFDFDDPFDNEQINNYVLSKLKDIGLENSVKKITYGERINYLKVEVQSYEQVERIASINGVKNIDFFRDYSLPVGDVFSKSVPDWKYDSNVRTAETVIGIIDGGISDNKFLASNVIAREEYVDKAYQNREHGTFIASMIQFGNQLNGINENDARLFNFIDIVAIPNSDEKYGPVDSINEEELMEIIEDTMEKYSEKAKIWNLSIGIKDRTCTDKMSDLGVFLDYIQDKYGVQIFVSSGNTKEDYLREWPLKGVETEEDRIVPPADSLRAITVGSIANKESDDTYVRMFQPSPFSRRGPGISYNIKPDVVDFGGNVHMDGTTKNVGVIGLNSAGECVEGVGTSYSTPRVLQKYACVYDDMKDKDTLLTKAMIIHSARMNSRDLFEKNQDLIKYYGFGMPSTNSSDILQCSDDEVTLVFRQKVSQGFHLEMVDFPYPKSLIYNGKYHGEIGMTLVYNPILDVNYGSEYCRVNIDASFGTYKYGPDGKVEYKGQVPIETSWDEKYEKSRVENGFKWNPVKSYYRKISNRGINVEDGWKVRIDMSPRSGMVPPQEFVLIVTIKDPNKNDIYTEMVNGLRDRSYILNNLETRYQIRQRQ</sequence>
<dbReference type="InterPro" id="IPR000209">
    <property type="entry name" value="Peptidase_S8/S53_dom"/>
</dbReference>
<feature type="domain" description="Peptidase S8/S53" evidence="1">
    <location>
        <begin position="260"/>
        <end position="560"/>
    </location>
</feature>
<protein>
    <submittedName>
        <fullName evidence="2">Serine protease, subtilisin family</fullName>
    </submittedName>
</protein>
<gene>
    <name evidence="2" type="ORF">SAMN05216537_1023</name>
</gene>
<evidence type="ECO:0000259" key="1">
    <source>
        <dbReference type="Pfam" id="PF00082"/>
    </source>
</evidence>
<dbReference type="Pfam" id="PF00082">
    <property type="entry name" value="Peptidase_S8"/>
    <property type="match status" value="1"/>
</dbReference>
<keyword evidence="2" id="KW-0645">Protease</keyword>
<name>A0A1H5S0X5_9FIRM</name>
<keyword evidence="3" id="KW-1185">Reference proteome</keyword>
<dbReference type="Proteomes" id="UP000236726">
    <property type="component" value="Unassembled WGS sequence"/>
</dbReference>
<evidence type="ECO:0000313" key="2">
    <source>
        <dbReference type="EMBL" id="SEF44140.1"/>
    </source>
</evidence>
<dbReference type="CDD" id="cd04847">
    <property type="entry name" value="Peptidases_S8_Subtilisin_like_2"/>
    <property type="match status" value="1"/>
</dbReference>
<dbReference type="GO" id="GO:0004252">
    <property type="term" value="F:serine-type endopeptidase activity"/>
    <property type="evidence" value="ECO:0007669"/>
    <property type="project" value="InterPro"/>
</dbReference>
<dbReference type="AlphaFoldDB" id="A0A1H5S0X5"/>
<dbReference type="Gene3D" id="3.40.50.200">
    <property type="entry name" value="Peptidase S8/S53 domain"/>
    <property type="match status" value="1"/>
</dbReference>
<accession>A0A1H5S0X5</accession>
<dbReference type="SUPFAM" id="SSF52743">
    <property type="entry name" value="Subtilisin-like"/>
    <property type="match status" value="1"/>
</dbReference>
<reference evidence="2 3" key="1">
    <citation type="submission" date="2016-10" db="EMBL/GenBank/DDBJ databases">
        <authorList>
            <person name="de Groot N.N."/>
        </authorList>
    </citation>
    <scope>NUCLEOTIDE SEQUENCE [LARGE SCALE GENOMIC DNA]</scope>
    <source>
        <strain evidence="2 3">D15d</strain>
    </source>
</reference>
<proteinExistence type="predicted"/>
<dbReference type="EMBL" id="FNUL01000002">
    <property type="protein sequence ID" value="SEF44140.1"/>
    <property type="molecule type" value="Genomic_DNA"/>
</dbReference>
<dbReference type="InterPro" id="IPR036852">
    <property type="entry name" value="Peptidase_S8/S53_dom_sf"/>
</dbReference>
<organism evidence="2 3">
    <name type="scientific">Lachnospira multipara</name>
    <dbReference type="NCBI Taxonomy" id="28051"/>
    <lineage>
        <taxon>Bacteria</taxon>
        <taxon>Bacillati</taxon>
        <taxon>Bacillota</taxon>
        <taxon>Clostridia</taxon>
        <taxon>Lachnospirales</taxon>
        <taxon>Lachnospiraceae</taxon>
        <taxon>Lachnospira</taxon>
    </lineage>
</organism>
<evidence type="ECO:0000313" key="3">
    <source>
        <dbReference type="Proteomes" id="UP000236726"/>
    </source>
</evidence>